<dbReference type="EC" id="6.1.1.10" evidence="8"/>
<protein>
    <submittedName>
        <fullName evidence="8">Methionine--tRNA ligase</fullName>
        <ecNumber evidence="8">6.1.1.10</ecNumber>
    </submittedName>
</protein>
<evidence type="ECO:0000256" key="6">
    <source>
        <dbReference type="RuleBase" id="RU363039"/>
    </source>
</evidence>
<sequence>MRGRCPEHGIPLEVIKEENWFFRLSRYGDRILHLIETEELRVVPAHRRNEILALLRWGLEDISVSRSAERARGWGVPVPGSDEVVYVWFDALANYLTGLGYGSDETLFGRYWAQQGERIHFVGKGISRFHAICWPAILLSAGLPLPSSIYLHGYLTANGRKIGKSAGNGIDPDGLVQNYQTPDALRYYLLRHIRSADDGDFSEERLEAAWSGELGGQLGNLLNRVLTLLSLHSLSAE</sequence>
<dbReference type="SUPFAM" id="SSF52374">
    <property type="entry name" value="Nucleotidylyl transferase"/>
    <property type="match status" value="1"/>
</dbReference>
<dbReference type="GO" id="GO:0006431">
    <property type="term" value="P:methionyl-tRNA aminoacylation"/>
    <property type="evidence" value="ECO:0007669"/>
    <property type="project" value="InterPro"/>
</dbReference>
<evidence type="ECO:0000256" key="3">
    <source>
        <dbReference type="ARBA" id="ARBA00022840"/>
    </source>
</evidence>
<name>A0A1S7RN46_9HYPH</name>
<organism evidence="8 9">
    <name type="scientific">Agrobacterium tomkonis CFBP 6623</name>
    <dbReference type="NCBI Taxonomy" id="1183432"/>
    <lineage>
        <taxon>Bacteria</taxon>
        <taxon>Pseudomonadati</taxon>
        <taxon>Pseudomonadota</taxon>
        <taxon>Alphaproteobacteria</taxon>
        <taxon>Hyphomicrobiales</taxon>
        <taxon>Rhizobiaceae</taxon>
        <taxon>Rhizobium/Agrobacterium group</taxon>
        <taxon>Agrobacterium</taxon>
        <taxon>Agrobacterium tumefaciens complex</taxon>
    </lineage>
</organism>
<evidence type="ECO:0000313" key="8">
    <source>
        <dbReference type="EMBL" id="CUX55078.1"/>
    </source>
</evidence>
<dbReference type="GO" id="GO:0004825">
    <property type="term" value="F:methionine-tRNA ligase activity"/>
    <property type="evidence" value="ECO:0007669"/>
    <property type="project" value="UniProtKB-EC"/>
</dbReference>
<comment type="similarity">
    <text evidence="6">Belongs to the class-I aminoacyl-tRNA synthetase family.</text>
</comment>
<keyword evidence="9" id="KW-1185">Reference proteome</keyword>
<dbReference type="InterPro" id="IPR023457">
    <property type="entry name" value="Met-tRNA_synth_2"/>
</dbReference>
<keyword evidence="2 6" id="KW-0547">Nucleotide-binding</keyword>
<keyword evidence="5 6" id="KW-0030">Aminoacyl-tRNA synthetase</keyword>
<keyword evidence="1 6" id="KW-0436">Ligase</keyword>
<accession>A0A1S7RN46</accession>
<keyword evidence="4 6" id="KW-0648">Protein biosynthesis</keyword>
<dbReference type="PRINTS" id="PR01041">
    <property type="entry name" value="TRNASYNTHMET"/>
</dbReference>
<dbReference type="PANTHER" id="PTHR43326:SF1">
    <property type="entry name" value="METHIONINE--TRNA LIGASE, MITOCHONDRIAL"/>
    <property type="match status" value="1"/>
</dbReference>
<dbReference type="InterPro" id="IPR033911">
    <property type="entry name" value="MetRS_core"/>
</dbReference>
<keyword evidence="3 6" id="KW-0067">ATP-binding</keyword>
<dbReference type="GO" id="GO:0005524">
    <property type="term" value="F:ATP binding"/>
    <property type="evidence" value="ECO:0007669"/>
    <property type="project" value="UniProtKB-KW"/>
</dbReference>
<reference evidence="9" key="1">
    <citation type="submission" date="2016-01" db="EMBL/GenBank/DDBJ databases">
        <authorList>
            <person name="Regsiter A."/>
            <person name="william w."/>
        </authorList>
    </citation>
    <scope>NUCLEOTIDE SEQUENCE [LARGE SCALE GENOMIC DNA]</scope>
    <source>
        <strain evidence="9">CFBP 6623</strain>
    </source>
</reference>
<evidence type="ECO:0000256" key="2">
    <source>
        <dbReference type="ARBA" id="ARBA00022741"/>
    </source>
</evidence>
<evidence type="ECO:0000313" key="9">
    <source>
        <dbReference type="Proteomes" id="UP000191988"/>
    </source>
</evidence>
<dbReference type="InterPro" id="IPR014729">
    <property type="entry name" value="Rossmann-like_a/b/a_fold"/>
</dbReference>
<evidence type="ECO:0000256" key="4">
    <source>
        <dbReference type="ARBA" id="ARBA00022917"/>
    </source>
</evidence>
<feature type="domain" description="Methionyl/Leucyl tRNA synthetase" evidence="7">
    <location>
        <begin position="13"/>
        <end position="226"/>
    </location>
</feature>
<proteinExistence type="inferred from homology"/>
<dbReference type="InterPro" id="IPR015413">
    <property type="entry name" value="Methionyl/Leucyl_tRNA_Synth"/>
</dbReference>
<evidence type="ECO:0000259" key="7">
    <source>
        <dbReference type="Pfam" id="PF09334"/>
    </source>
</evidence>
<evidence type="ECO:0000256" key="5">
    <source>
        <dbReference type="ARBA" id="ARBA00023146"/>
    </source>
</evidence>
<dbReference type="Pfam" id="PF09334">
    <property type="entry name" value="tRNA-synt_1g"/>
    <property type="match status" value="1"/>
</dbReference>
<evidence type="ECO:0000256" key="1">
    <source>
        <dbReference type="ARBA" id="ARBA00022598"/>
    </source>
</evidence>
<gene>
    <name evidence="8" type="ORF">AGR3A_Lc140150</name>
</gene>
<dbReference type="Gene3D" id="3.40.50.620">
    <property type="entry name" value="HUPs"/>
    <property type="match status" value="1"/>
</dbReference>
<dbReference type="Proteomes" id="UP000191988">
    <property type="component" value="Unassembled WGS sequence"/>
</dbReference>
<dbReference type="STRING" id="1183432.AGR3A_Lc140150"/>
<dbReference type="PANTHER" id="PTHR43326">
    <property type="entry name" value="METHIONYL-TRNA SYNTHETASE"/>
    <property type="match status" value="1"/>
</dbReference>
<dbReference type="EMBL" id="FBWK01000050">
    <property type="protein sequence ID" value="CUX55078.1"/>
    <property type="molecule type" value="Genomic_DNA"/>
</dbReference>
<dbReference type="AlphaFoldDB" id="A0A1S7RN46"/>